<dbReference type="Pfam" id="PF07714">
    <property type="entry name" value="PK_Tyr_Ser-Thr"/>
    <property type="match status" value="1"/>
</dbReference>
<dbReference type="InterPro" id="IPR001245">
    <property type="entry name" value="Ser-Thr/Tyr_kinase_cat_dom"/>
</dbReference>
<evidence type="ECO:0000313" key="5">
    <source>
        <dbReference type="EMBL" id="GBC07602.1"/>
    </source>
</evidence>
<evidence type="ECO:0000256" key="2">
    <source>
        <dbReference type="ARBA" id="ARBA00022840"/>
    </source>
</evidence>
<feature type="compositionally biased region" description="Basic and acidic residues" evidence="3">
    <location>
        <begin position="391"/>
        <end position="409"/>
    </location>
</feature>
<feature type="domain" description="Protein kinase" evidence="4">
    <location>
        <begin position="104"/>
        <end position="384"/>
    </location>
</feature>
<dbReference type="GO" id="GO:0004674">
    <property type="term" value="F:protein serine/threonine kinase activity"/>
    <property type="evidence" value="ECO:0007669"/>
    <property type="project" value="TreeGrafter"/>
</dbReference>
<dbReference type="Gene3D" id="1.10.510.10">
    <property type="entry name" value="Transferase(Phosphotransferase) domain 1"/>
    <property type="match status" value="1"/>
</dbReference>
<dbReference type="InterPro" id="IPR051681">
    <property type="entry name" value="Ser/Thr_Kinases-Pseudokinases"/>
</dbReference>
<comment type="caution">
    <text evidence="5">The sequence shown here is derived from an EMBL/GenBank/DDBJ whole genome shotgun (WGS) entry which is preliminary data.</text>
</comment>
<keyword evidence="2" id="KW-0067">ATP-binding</keyword>
<protein>
    <recommendedName>
        <fullName evidence="4">Protein kinase domain-containing protein</fullName>
    </recommendedName>
</protein>
<organism evidence="5 6">
    <name type="scientific">Rhizophagus clarus</name>
    <dbReference type="NCBI Taxonomy" id="94130"/>
    <lineage>
        <taxon>Eukaryota</taxon>
        <taxon>Fungi</taxon>
        <taxon>Fungi incertae sedis</taxon>
        <taxon>Mucoromycota</taxon>
        <taxon>Glomeromycotina</taxon>
        <taxon>Glomeromycetes</taxon>
        <taxon>Glomerales</taxon>
        <taxon>Glomeraceae</taxon>
        <taxon>Rhizophagus</taxon>
    </lineage>
</organism>
<dbReference type="GO" id="GO:0005524">
    <property type="term" value="F:ATP binding"/>
    <property type="evidence" value="ECO:0007669"/>
    <property type="project" value="UniProtKB-KW"/>
</dbReference>
<dbReference type="PROSITE" id="PS50011">
    <property type="entry name" value="PROTEIN_KINASE_DOM"/>
    <property type="match status" value="1"/>
</dbReference>
<dbReference type="PANTHER" id="PTHR44329:SF298">
    <property type="entry name" value="MIXED LINEAGE KINASE DOMAIN-LIKE PROTEIN"/>
    <property type="match status" value="1"/>
</dbReference>
<evidence type="ECO:0000313" key="6">
    <source>
        <dbReference type="Proteomes" id="UP000247702"/>
    </source>
</evidence>
<accession>A0A2Z6SDD2</accession>
<sequence>MTKCMLLLKQILIQAYLRLKKTVDFVVNQIYIELPLDIRMDEKCQECGQKDNGRYCQPCNSVHFCDNFPNWSSGDSNLDKLIQNSQLNATKVSELIEWIEYSNFENIEFIAHGGFGSIYKATWKDGPISVYTRAWDFNKSEWQRENNKEVAIKKFRNLSHINTEFLNEVNTSLKLGGFANIVSIYGVTYDTQNDEYAIITKFQNGGNLREMIKKNHNKLTWDGIIRVLIDICGGLSLIHDINYCHKDFHSGNILNGIFFDKIIEPAISDFGQCRHTDQSFTDKTPYGVLPFVAPEVLCGGEFTEAVDIYGLGMIMFEVINGEPPFADREYDVELALAICNGLRPQIPEYTPEPYAELMKRCWDPVPINRPTAYELFERFCNLFVFNKGESSKFSEDKSGKYNEDKEDKPSILNENKSSELHEFGKDKSIEFNVDYSNELNKLLEWYLKRIKLENEKVFSQEREDKWKARLAELATNPTPLKKSQNLLTSKRLDYSQYLSQKLTVEDWNKLKLTE</sequence>
<evidence type="ECO:0000256" key="3">
    <source>
        <dbReference type="SAM" id="MobiDB-lite"/>
    </source>
</evidence>
<dbReference type="Proteomes" id="UP000247702">
    <property type="component" value="Unassembled WGS sequence"/>
</dbReference>
<feature type="region of interest" description="Disordered" evidence="3">
    <location>
        <begin position="391"/>
        <end position="417"/>
    </location>
</feature>
<reference evidence="5 6" key="1">
    <citation type="submission" date="2017-11" db="EMBL/GenBank/DDBJ databases">
        <title>The genome of Rhizophagus clarus HR1 reveals common genetic basis of auxotrophy among arbuscular mycorrhizal fungi.</title>
        <authorList>
            <person name="Kobayashi Y."/>
        </authorList>
    </citation>
    <scope>NUCLEOTIDE SEQUENCE [LARGE SCALE GENOMIC DNA]</scope>
    <source>
        <strain evidence="5 6">HR1</strain>
    </source>
</reference>
<name>A0A2Z6SDD2_9GLOM</name>
<dbReference type="SUPFAM" id="SSF56112">
    <property type="entry name" value="Protein kinase-like (PK-like)"/>
    <property type="match status" value="1"/>
</dbReference>
<gene>
    <name evidence="5" type="ORF">RclHR1_07560006</name>
</gene>
<keyword evidence="1" id="KW-0547">Nucleotide-binding</keyword>
<proteinExistence type="predicted"/>
<dbReference type="InterPro" id="IPR011009">
    <property type="entry name" value="Kinase-like_dom_sf"/>
</dbReference>
<dbReference type="PANTHER" id="PTHR44329">
    <property type="entry name" value="SERINE/THREONINE-PROTEIN KINASE TNNI3K-RELATED"/>
    <property type="match status" value="1"/>
</dbReference>
<dbReference type="EMBL" id="BEXD01004155">
    <property type="protein sequence ID" value="GBC07602.1"/>
    <property type="molecule type" value="Genomic_DNA"/>
</dbReference>
<dbReference type="InterPro" id="IPR000719">
    <property type="entry name" value="Prot_kinase_dom"/>
</dbReference>
<dbReference type="AlphaFoldDB" id="A0A2Z6SDD2"/>
<evidence type="ECO:0000259" key="4">
    <source>
        <dbReference type="PROSITE" id="PS50011"/>
    </source>
</evidence>
<evidence type="ECO:0000256" key="1">
    <source>
        <dbReference type="ARBA" id="ARBA00022741"/>
    </source>
</evidence>
<keyword evidence="6" id="KW-1185">Reference proteome</keyword>